<dbReference type="GO" id="GO:0016779">
    <property type="term" value="F:nucleotidyltransferase activity"/>
    <property type="evidence" value="ECO:0007669"/>
    <property type="project" value="UniProtKB-KW"/>
</dbReference>
<dbReference type="InterPro" id="IPR029044">
    <property type="entry name" value="Nucleotide-diphossugar_trans"/>
</dbReference>
<organism evidence="3 4">
    <name type="scientific">Polynucleobacter tropicus</name>
    <dbReference type="NCBI Taxonomy" id="1743174"/>
    <lineage>
        <taxon>Bacteria</taxon>
        <taxon>Pseudomonadati</taxon>
        <taxon>Pseudomonadota</taxon>
        <taxon>Betaproteobacteria</taxon>
        <taxon>Burkholderiales</taxon>
        <taxon>Burkholderiaceae</taxon>
        <taxon>Polynucleobacter</taxon>
    </lineage>
</organism>
<dbReference type="Proteomes" id="UP000503312">
    <property type="component" value="Chromosome"/>
</dbReference>
<proteinExistence type="predicted"/>
<dbReference type="PANTHER" id="PTHR43584:SF8">
    <property type="entry name" value="N-ACETYLMURAMATE ALPHA-1-PHOSPHATE URIDYLYLTRANSFERASE"/>
    <property type="match status" value="1"/>
</dbReference>
<dbReference type="SUPFAM" id="SSF53448">
    <property type="entry name" value="Nucleotide-diphospho-sugar transferases"/>
    <property type="match status" value="2"/>
</dbReference>
<keyword evidence="2" id="KW-0548">Nucleotidyltransferase</keyword>
<reference evidence="3 4" key="1">
    <citation type="submission" date="2018-04" db="EMBL/GenBank/DDBJ databases">
        <title>Polynucleobacter sp. UH21B genome.</title>
        <authorList>
            <person name="Hahn M.W."/>
        </authorList>
    </citation>
    <scope>NUCLEOTIDE SEQUENCE [LARGE SCALE GENOMIC DNA]</scope>
    <source>
        <strain evidence="3 4">MWH-UH21B</strain>
    </source>
</reference>
<dbReference type="AlphaFoldDB" id="A0A6M9Q7U3"/>
<evidence type="ECO:0000313" key="4">
    <source>
        <dbReference type="Proteomes" id="UP000503312"/>
    </source>
</evidence>
<accession>A0A6M9Q7U3</accession>
<evidence type="ECO:0000256" key="2">
    <source>
        <dbReference type="ARBA" id="ARBA00022695"/>
    </source>
</evidence>
<dbReference type="InterPro" id="IPR050065">
    <property type="entry name" value="GlmU-like"/>
</dbReference>
<name>A0A6M9Q7U3_9BURK</name>
<dbReference type="RefSeq" id="WP_173955082.1">
    <property type="nucleotide sequence ID" value="NZ_CP028942.1"/>
</dbReference>
<dbReference type="Gene3D" id="3.90.550.10">
    <property type="entry name" value="Spore Coat Polysaccharide Biosynthesis Protein SpsA, Chain A"/>
    <property type="match status" value="2"/>
</dbReference>
<evidence type="ECO:0000256" key="1">
    <source>
        <dbReference type="ARBA" id="ARBA00022679"/>
    </source>
</evidence>
<dbReference type="EMBL" id="CP028942">
    <property type="protein sequence ID" value="QKM65633.1"/>
    <property type="molecule type" value="Genomic_DNA"/>
</dbReference>
<protein>
    <submittedName>
        <fullName evidence="3">Uncharacterized protein</fullName>
    </submittedName>
</protein>
<dbReference type="KEGG" id="ptrp:DCO17_01610"/>
<evidence type="ECO:0000313" key="3">
    <source>
        <dbReference type="EMBL" id="QKM65633.1"/>
    </source>
</evidence>
<keyword evidence="1" id="KW-0808">Transferase</keyword>
<dbReference type="PANTHER" id="PTHR43584">
    <property type="entry name" value="NUCLEOTIDYL TRANSFERASE"/>
    <property type="match status" value="1"/>
</dbReference>
<keyword evidence="4" id="KW-1185">Reference proteome</keyword>
<gene>
    <name evidence="3" type="ORF">DCO17_01610</name>
</gene>
<sequence>MQIVIPMSGFGERFRRAGYVVPKPLIEVDGKPIIGHVINMFPGETDFIFICNEDHLANPDYQMEKILHELCPTGRVVGIPAHKLGPIHAVRQVEHLLDPNQPVVVNYCDFTCYWDWDHFKKFVVDTACAGAIPAYKGFHPHTLGTTNYAYIKEIAKSQSGHDGAWALDIQEKQPYTNNRMEEFASSGTYYFASAKIMSDAFKQTMDQNINVGGEYYVSLAYKPMFAKGNKVAIYPLQHFMQWGTPDDLHEYNSWSDTFKRLIKSDVESRPVGSLVIPMAGMGKRFADEGYTLTKPLIPVSGKAMAIQAIEDLPKSQYQSLVMRSDMPGLAEIEHSIKEHFPNAIITLVPQVTEGQACTALIGLDALEEFSKQHSSDDLLPITFGACDNGVLFNQATYQALINNPDVDVIVWGARGHTNAVRKPQMFGWIDATVDGRINTISVKTPLASPATDPIVIGTFTFKNPNDARRAIDTLIARNGRINGEFYLDSCINDAIGLGLHCHLFEVDSFISWGTPNDLKTFEYWQACFHKWPHHPYRLELDSRVEPTALENLYQRYAARTPELPK</sequence>